<dbReference type="EMBL" id="CP059154">
    <property type="protein sequence ID" value="QLK26175.1"/>
    <property type="molecule type" value="Genomic_DNA"/>
</dbReference>
<evidence type="ECO:0000313" key="3">
    <source>
        <dbReference type="Proteomes" id="UP000510869"/>
    </source>
</evidence>
<dbReference type="InterPro" id="IPR013783">
    <property type="entry name" value="Ig-like_fold"/>
</dbReference>
<dbReference type="OrthoDB" id="188281at2157"/>
<organism evidence="2 3">
    <name type="scientific">Natrinema zhouii</name>
    <dbReference type="NCBI Taxonomy" id="1710539"/>
    <lineage>
        <taxon>Archaea</taxon>
        <taxon>Methanobacteriati</taxon>
        <taxon>Methanobacteriota</taxon>
        <taxon>Stenosarchaea group</taxon>
        <taxon>Halobacteria</taxon>
        <taxon>Halobacteriales</taxon>
        <taxon>Natrialbaceae</taxon>
        <taxon>Natrinema</taxon>
    </lineage>
</organism>
<dbReference type="KEGG" id="nay:HYG81_00685"/>
<dbReference type="Gene3D" id="2.60.40.10">
    <property type="entry name" value="Immunoglobulins"/>
    <property type="match status" value="1"/>
</dbReference>
<dbReference type="Proteomes" id="UP000510869">
    <property type="component" value="Chromosome"/>
</dbReference>
<dbReference type="AlphaFoldDB" id="A0A7D6CP43"/>
<feature type="compositionally biased region" description="Polar residues" evidence="1">
    <location>
        <begin position="215"/>
        <end position="226"/>
    </location>
</feature>
<dbReference type="PROSITE" id="PS51257">
    <property type="entry name" value="PROKAR_LIPOPROTEIN"/>
    <property type="match status" value="1"/>
</dbReference>
<feature type="compositionally biased region" description="Acidic residues" evidence="1">
    <location>
        <begin position="53"/>
        <end position="88"/>
    </location>
</feature>
<feature type="region of interest" description="Disordered" evidence="1">
    <location>
        <begin position="194"/>
        <end position="229"/>
    </location>
</feature>
<name>A0A7D6CP43_9EURY</name>
<evidence type="ECO:0000256" key="1">
    <source>
        <dbReference type="SAM" id="MobiDB-lite"/>
    </source>
</evidence>
<evidence type="ECO:0000313" key="2">
    <source>
        <dbReference type="EMBL" id="QLK26175.1"/>
    </source>
</evidence>
<gene>
    <name evidence="2" type="ORF">HYG81_00685</name>
</gene>
<protein>
    <recommendedName>
        <fullName evidence="4">CARDB domain-containing protein</fullName>
    </recommendedName>
</protein>
<evidence type="ECO:0008006" key="4">
    <source>
        <dbReference type="Google" id="ProtNLM"/>
    </source>
</evidence>
<accession>A0A7D6CP43</accession>
<proteinExistence type="predicted"/>
<keyword evidence="3" id="KW-1185">Reference proteome</keyword>
<dbReference type="GeneID" id="56141676"/>
<reference evidence="2 3" key="1">
    <citation type="submission" date="2020-07" db="EMBL/GenBank/DDBJ databases">
        <title>Natrinema (YPL30) sp. nov. and Haloterrigena xxxxxx (YPL8) sp. nov., isolated from a salt mine.</title>
        <authorList>
            <person name="Cui H."/>
        </authorList>
    </citation>
    <scope>NUCLEOTIDE SEQUENCE [LARGE SCALE GENOMIC DNA]</scope>
    <source>
        <strain evidence="2 3">YPL13</strain>
    </source>
</reference>
<feature type="compositionally biased region" description="Basic and acidic residues" evidence="1">
    <location>
        <begin position="194"/>
        <end position="203"/>
    </location>
</feature>
<feature type="region of interest" description="Disordered" evidence="1">
    <location>
        <begin position="1"/>
        <end position="96"/>
    </location>
</feature>
<feature type="compositionally biased region" description="Polar residues" evidence="1">
    <location>
        <begin position="22"/>
        <end position="52"/>
    </location>
</feature>
<sequence length="326" mass="34050">MDRRTLIVSTGVGIGLTGCLDASQNETGDENGTNESSEGLGSDTGSGTNETDTGAENDSSADDTGTDDDTESEDNDSDESDAADDDSDGETKRSVTFDSCSRATVTGTFEAGDVAYANTGFYAEDGLIGDTILEDGITFGEDVAAPFSGTVVFEIADGSNVRAGSDEITVEVPDYGSTGTVLTSLTTKRADYERVSPTHENPRAGECLSEIEPDTGNSNDSNTSGDATFEVGSLETNTPIDAGEFLEVSVTVENTGGAAGTQDLKLLVGDSAQLVERRSLSLDAGERTQLSTGYETPHIDNDHEFPVRVESDDDAAERSVLVYGRE</sequence>
<dbReference type="RefSeq" id="WP_180841354.1">
    <property type="nucleotide sequence ID" value="NZ_CP059154.1"/>
</dbReference>